<dbReference type="EMBL" id="NHTK01005282">
    <property type="protein sequence ID" value="PPQ81419.1"/>
    <property type="molecule type" value="Genomic_DNA"/>
</dbReference>
<feature type="compositionally biased region" description="Basic and acidic residues" evidence="1">
    <location>
        <begin position="253"/>
        <end position="268"/>
    </location>
</feature>
<keyword evidence="4" id="KW-1185">Reference proteome</keyword>
<evidence type="ECO:0000256" key="1">
    <source>
        <dbReference type="SAM" id="MobiDB-lite"/>
    </source>
</evidence>
<keyword evidence="2" id="KW-0732">Signal</keyword>
<protein>
    <submittedName>
        <fullName evidence="3">Uncharacterized protein</fullName>
    </submittedName>
</protein>
<reference evidence="3 4" key="1">
    <citation type="journal article" date="2018" name="Evol. Lett.">
        <title>Horizontal gene cluster transfer increased hallucinogenic mushroom diversity.</title>
        <authorList>
            <person name="Reynolds H.T."/>
            <person name="Vijayakumar V."/>
            <person name="Gluck-Thaler E."/>
            <person name="Korotkin H.B."/>
            <person name="Matheny P.B."/>
            <person name="Slot J.C."/>
        </authorList>
    </citation>
    <scope>NUCLEOTIDE SEQUENCE [LARGE SCALE GENOMIC DNA]</scope>
    <source>
        <strain evidence="3 4">2629</strain>
    </source>
</reference>
<feature type="chain" id="PRO_5019554374" evidence="2">
    <location>
        <begin position="20"/>
        <end position="365"/>
    </location>
</feature>
<accession>A0A409WSG5</accession>
<dbReference type="Proteomes" id="UP000284842">
    <property type="component" value="Unassembled WGS sequence"/>
</dbReference>
<evidence type="ECO:0000256" key="2">
    <source>
        <dbReference type="SAM" id="SignalP"/>
    </source>
</evidence>
<dbReference type="AlphaFoldDB" id="A0A409WSG5"/>
<dbReference type="InParanoid" id="A0A409WSG5"/>
<feature type="compositionally biased region" description="Basic residues" evidence="1">
    <location>
        <begin position="142"/>
        <end position="154"/>
    </location>
</feature>
<feature type="region of interest" description="Disordered" evidence="1">
    <location>
        <begin position="91"/>
        <end position="196"/>
    </location>
</feature>
<organism evidence="3 4">
    <name type="scientific">Panaeolus cyanescens</name>
    <dbReference type="NCBI Taxonomy" id="181874"/>
    <lineage>
        <taxon>Eukaryota</taxon>
        <taxon>Fungi</taxon>
        <taxon>Dikarya</taxon>
        <taxon>Basidiomycota</taxon>
        <taxon>Agaricomycotina</taxon>
        <taxon>Agaricomycetes</taxon>
        <taxon>Agaricomycetidae</taxon>
        <taxon>Agaricales</taxon>
        <taxon>Agaricineae</taxon>
        <taxon>Galeropsidaceae</taxon>
        <taxon>Panaeolus</taxon>
    </lineage>
</organism>
<gene>
    <name evidence="3" type="ORF">CVT24_001916</name>
</gene>
<evidence type="ECO:0000313" key="4">
    <source>
        <dbReference type="Proteomes" id="UP000284842"/>
    </source>
</evidence>
<feature type="region of interest" description="Disordered" evidence="1">
    <location>
        <begin position="248"/>
        <end position="268"/>
    </location>
</feature>
<sequence length="365" mass="38323">MGVGAYYFALLWTGWGTRAGIGDASAATAAMDKANEEKQNISMPTPQPHLHQQQRPGMTMPAPQAYGAAYDANGDAAYGMTAPGSGGGYRDDAYGGGHKSQYSDDASPFRDPVMSPTSATPMHQGGGGGGEAGSPEATGTRPHGRHNSISRRRQAAAAAGGQEGEGVEMQVGVGEEKRGERRSKGGRGDGDDDEEAKKVESVLGWYGWIDVLGIWGGDERGSLGGGRSHARSESESRVSLTSWLGAGEAGLSSHERRPTSLGGDRRLSSLGDGRRLISLSGGHQRLSSSSVHRRLRSAESSDSAVVLSSCDPPVEKKALLGRSKTVRFVDPVRDDGEGGHGERTRRSLTSDGEEEENLDDAYVLA</sequence>
<comment type="caution">
    <text evidence="3">The sequence shown here is derived from an EMBL/GenBank/DDBJ whole genome shotgun (WGS) entry which is preliminary data.</text>
</comment>
<feature type="compositionally biased region" description="Basic and acidic residues" evidence="1">
    <location>
        <begin position="174"/>
        <end position="196"/>
    </location>
</feature>
<proteinExistence type="predicted"/>
<feature type="region of interest" description="Disordered" evidence="1">
    <location>
        <begin position="330"/>
        <end position="365"/>
    </location>
</feature>
<name>A0A409WSG5_9AGAR</name>
<evidence type="ECO:0000313" key="3">
    <source>
        <dbReference type="EMBL" id="PPQ81419.1"/>
    </source>
</evidence>
<feature type="signal peptide" evidence="2">
    <location>
        <begin position="1"/>
        <end position="19"/>
    </location>
</feature>
<feature type="compositionally biased region" description="Basic and acidic residues" evidence="1">
    <location>
        <begin position="330"/>
        <end position="345"/>
    </location>
</feature>